<accession>A0A915KF35</accession>
<keyword evidence="1" id="KW-1185">Reference proteome</keyword>
<dbReference type="Proteomes" id="UP000887565">
    <property type="component" value="Unplaced"/>
</dbReference>
<name>A0A915KF35_ROMCU</name>
<protein>
    <submittedName>
        <fullName evidence="2">Uncharacterized protein</fullName>
    </submittedName>
</protein>
<reference evidence="2" key="1">
    <citation type="submission" date="2022-11" db="UniProtKB">
        <authorList>
            <consortium name="WormBaseParasite"/>
        </authorList>
    </citation>
    <scope>IDENTIFICATION</scope>
</reference>
<organism evidence="1 2">
    <name type="scientific">Romanomermis culicivorax</name>
    <name type="common">Nematode worm</name>
    <dbReference type="NCBI Taxonomy" id="13658"/>
    <lineage>
        <taxon>Eukaryota</taxon>
        <taxon>Metazoa</taxon>
        <taxon>Ecdysozoa</taxon>
        <taxon>Nematoda</taxon>
        <taxon>Enoplea</taxon>
        <taxon>Dorylaimia</taxon>
        <taxon>Mermithida</taxon>
        <taxon>Mermithoidea</taxon>
        <taxon>Mermithidae</taxon>
        <taxon>Romanomermis</taxon>
    </lineage>
</organism>
<evidence type="ECO:0000313" key="2">
    <source>
        <dbReference type="WBParaSite" id="nRc.2.0.1.t36564-RA"/>
    </source>
</evidence>
<sequence length="106" mass="11487">MAWSCSTRCRKATHTRLSQRVMIFSKKILKVQSRAAAWCVDGDDCRSCSDHYRLRKTPNASANVAEGWTGGGAPGCGSANGSDCANGYHESTSKKRGYDMNDASYA</sequence>
<evidence type="ECO:0000313" key="1">
    <source>
        <dbReference type="Proteomes" id="UP000887565"/>
    </source>
</evidence>
<dbReference type="AlphaFoldDB" id="A0A915KF35"/>
<proteinExistence type="predicted"/>
<dbReference type="WBParaSite" id="nRc.2.0.1.t36564-RA">
    <property type="protein sequence ID" value="nRc.2.0.1.t36564-RA"/>
    <property type="gene ID" value="nRc.2.0.1.g36564"/>
</dbReference>